<evidence type="ECO:0000256" key="11">
    <source>
        <dbReference type="ARBA" id="ARBA00022989"/>
    </source>
</evidence>
<name>A0AAV3U5J2_9ALTE</name>
<dbReference type="Gene3D" id="3.40.50.2300">
    <property type="match status" value="1"/>
</dbReference>
<evidence type="ECO:0000313" key="20">
    <source>
        <dbReference type="EMBL" id="GAA4951094.1"/>
    </source>
</evidence>
<comment type="caution">
    <text evidence="20">The sequence shown here is derived from an EMBL/GenBank/DDBJ whole genome shotgun (WGS) entry which is preliminary data.</text>
</comment>
<evidence type="ECO:0000256" key="16">
    <source>
        <dbReference type="SAM" id="Coils"/>
    </source>
</evidence>
<dbReference type="Pfam" id="PF00072">
    <property type="entry name" value="Response_reg"/>
    <property type="match status" value="1"/>
</dbReference>
<dbReference type="GO" id="GO:0000155">
    <property type="term" value="F:phosphorelay sensor kinase activity"/>
    <property type="evidence" value="ECO:0007669"/>
    <property type="project" value="InterPro"/>
</dbReference>
<protein>
    <recommendedName>
        <fullName evidence="3">histidine kinase</fullName>
        <ecNumber evidence="3">2.7.13.3</ecNumber>
    </recommendedName>
</protein>
<dbReference type="InterPro" id="IPR011006">
    <property type="entry name" value="CheY-like_superfamily"/>
</dbReference>
<evidence type="ECO:0000259" key="18">
    <source>
        <dbReference type="PROSITE" id="PS50110"/>
    </source>
</evidence>
<dbReference type="SUPFAM" id="SSF47226">
    <property type="entry name" value="Histidine-containing phosphotransfer domain, HPT domain"/>
    <property type="match status" value="1"/>
</dbReference>
<keyword evidence="6" id="KW-0808">Transferase</keyword>
<keyword evidence="13" id="KW-0472">Membrane</keyword>
<dbReference type="InterPro" id="IPR036890">
    <property type="entry name" value="HATPase_C_sf"/>
</dbReference>
<dbReference type="InterPro" id="IPR005467">
    <property type="entry name" value="His_kinase_dom"/>
</dbReference>
<dbReference type="SMART" id="SM00448">
    <property type="entry name" value="REC"/>
    <property type="match status" value="1"/>
</dbReference>
<dbReference type="EMBL" id="BAABLX010000029">
    <property type="protein sequence ID" value="GAA4951094.1"/>
    <property type="molecule type" value="Genomic_DNA"/>
</dbReference>
<dbReference type="SUPFAM" id="SSF52172">
    <property type="entry name" value="CheY-like"/>
    <property type="match status" value="1"/>
</dbReference>
<keyword evidence="10" id="KW-0067">ATP-binding</keyword>
<evidence type="ECO:0000256" key="14">
    <source>
        <dbReference type="PROSITE-ProRule" id="PRU00110"/>
    </source>
</evidence>
<keyword evidence="4" id="KW-1003">Cell membrane</keyword>
<dbReference type="FunFam" id="1.10.287.130:FF:000004">
    <property type="entry name" value="Ethylene receptor 1"/>
    <property type="match status" value="1"/>
</dbReference>
<keyword evidence="21" id="KW-1185">Reference proteome</keyword>
<dbReference type="InterPro" id="IPR036641">
    <property type="entry name" value="HPT_dom_sf"/>
</dbReference>
<evidence type="ECO:0000256" key="8">
    <source>
        <dbReference type="ARBA" id="ARBA00022741"/>
    </source>
</evidence>
<proteinExistence type="predicted"/>
<dbReference type="CDD" id="cd17546">
    <property type="entry name" value="REC_hyHK_CKI1_RcsC-like"/>
    <property type="match status" value="1"/>
</dbReference>
<dbReference type="InterPro" id="IPR036097">
    <property type="entry name" value="HisK_dim/P_sf"/>
</dbReference>
<dbReference type="SUPFAM" id="SSF55874">
    <property type="entry name" value="ATPase domain of HSP90 chaperone/DNA topoisomerase II/histidine kinase"/>
    <property type="match status" value="1"/>
</dbReference>
<evidence type="ECO:0000256" key="4">
    <source>
        <dbReference type="ARBA" id="ARBA00022475"/>
    </source>
</evidence>
<dbReference type="PROSITE" id="PS50109">
    <property type="entry name" value="HIS_KIN"/>
    <property type="match status" value="1"/>
</dbReference>
<dbReference type="SMART" id="SM00387">
    <property type="entry name" value="HATPase_c"/>
    <property type="match status" value="1"/>
</dbReference>
<dbReference type="Gene3D" id="3.30.565.10">
    <property type="entry name" value="Histidine kinase-like ATPase, C-terminal domain"/>
    <property type="match status" value="1"/>
</dbReference>
<keyword evidence="7" id="KW-0812">Transmembrane</keyword>
<keyword evidence="16" id="KW-0175">Coiled coil</keyword>
<keyword evidence="11" id="KW-1133">Transmembrane helix</keyword>
<keyword evidence="12" id="KW-0902">Two-component regulatory system</keyword>
<evidence type="ECO:0000256" key="7">
    <source>
        <dbReference type="ARBA" id="ARBA00022692"/>
    </source>
</evidence>
<keyword evidence="9" id="KW-0418">Kinase</keyword>
<dbReference type="InterPro" id="IPR001789">
    <property type="entry name" value="Sig_transdc_resp-reg_receiver"/>
</dbReference>
<dbReference type="InterPro" id="IPR004358">
    <property type="entry name" value="Sig_transdc_His_kin-like_C"/>
</dbReference>
<organism evidence="20 21">
    <name type="scientific">Halioxenophilus aromaticivorans</name>
    <dbReference type="NCBI Taxonomy" id="1306992"/>
    <lineage>
        <taxon>Bacteria</taxon>
        <taxon>Pseudomonadati</taxon>
        <taxon>Pseudomonadota</taxon>
        <taxon>Gammaproteobacteria</taxon>
        <taxon>Alteromonadales</taxon>
        <taxon>Alteromonadaceae</taxon>
        <taxon>Halioxenophilus</taxon>
    </lineage>
</organism>
<feature type="coiled-coil region" evidence="16">
    <location>
        <begin position="5"/>
        <end position="68"/>
    </location>
</feature>
<dbReference type="PROSITE" id="PS50110">
    <property type="entry name" value="RESPONSE_REGULATORY"/>
    <property type="match status" value="1"/>
</dbReference>
<dbReference type="Proteomes" id="UP001409585">
    <property type="component" value="Unassembled WGS sequence"/>
</dbReference>
<feature type="modified residue" description="Phosphohistidine" evidence="14">
    <location>
        <position position="639"/>
    </location>
</feature>
<dbReference type="PANTHER" id="PTHR45339:SF1">
    <property type="entry name" value="HYBRID SIGNAL TRANSDUCTION HISTIDINE KINASE J"/>
    <property type="match status" value="1"/>
</dbReference>
<evidence type="ECO:0000256" key="2">
    <source>
        <dbReference type="ARBA" id="ARBA00004651"/>
    </source>
</evidence>
<evidence type="ECO:0000256" key="5">
    <source>
        <dbReference type="ARBA" id="ARBA00022553"/>
    </source>
</evidence>
<dbReference type="PRINTS" id="PR00344">
    <property type="entry name" value="BCTRLSENSOR"/>
</dbReference>
<comment type="catalytic activity">
    <reaction evidence="1">
        <text>ATP + protein L-histidine = ADP + protein N-phospho-L-histidine.</text>
        <dbReference type="EC" id="2.7.13.3"/>
    </reaction>
</comment>
<accession>A0AAV3U5J2</accession>
<evidence type="ECO:0000259" key="19">
    <source>
        <dbReference type="PROSITE" id="PS50894"/>
    </source>
</evidence>
<dbReference type="CDD" id="cd00088">
    <property type="entry name" value="HPT"/>
    <property type="match status" value="1"/>
</dbReference>
<dbReference type="EC" id="2.7.13.3" evidence="3"/>
<comment type="subcellular location">
    <subcellularLocation>
        <location evidence="2">Cell membrane</location>
        <topology evidence="2">Multi-pass membrane protein</topology>
    </subcellularLocation>
</comment>
<dbReference type="Gene3D" id="1.10.287.130">
    <property type="match status" value="1"/>
</dbReference>
<evidence type="ECO:0000256" key="10">
    <source>
        <dbReference type="ARBA" id="ARBA00022840"/>
    </source>
</evidence>
<dbReference type="SMART" id="SM00388">
    <property type="entry name" value="HisKA"/>
    <property type="match status" value="1"/>
</dbReference>
<dbReference type="RefSeq" id="WP_345425236.1">
    <property type="nucleotide sequence ID" value="NZ_AP031496.1"/>
</dbReference>
<dbReference type="GO" id="GO:0005886">
    <property type="term" value="C:plasma membrane"/>
    <property type="evidence" value="ECO:0007669"/>
    <property type="project" value="UniProtKB-SubCell"/>
</dbReference>
<evidence type="ECO:0000256" key="9">
    <source>
        <dbReference type="ARBA" id="ARBA00022777"/>
    </source>
</evidence>
<reference evidence="21" key="1">
    <citation type="journal article" date="2019" name="Int. J. Syst. Evol. Microbiol.">
        <title>The Global Catalogue of Microorganisms (GCM) 10K type strain sequencing project: providing services to taxonomists for standard genome sequencing and annotation.</title>
        <authorList>
            <consortium name="The Broad Institute Genomics Platform"/>
            <consortium name="The Broad Institute Genome Sequencing Center for Infectious Disease"/>
            <person name="Wu L."/>
            <person name="Ma J."/>
        </authorList>
    </citation>
    <scope>NUCLEOTIDE SEQUENCE [LARGE SCALE GENOMIC DNA]</scope>
    <source>
        <strain evidence="21">JCM 19134</strain>
    </source>
</reference>
<dbReference type="PANTHER" id="PTHR45339">
    <property type="entry name" value="HYBRID SIGNAL TRANSDUCTION HISTIDINE KINASE J"/>
    <property type="match status" value="1"/>
</dbReference>
<dbReference type="Pfam" id="PF01627">
    <property type="entry name" value="Hpt"/>
    <property type="match status" value="1"/>
</dbReference>
<dbReference type="PROSITE" id="PS50894">
    <property type="entry name" value="HPT"/>
    <property type="match status" value="1"/>
</dbReference>
<evidence type="ECO:0000256" key="6">
    <source>
        <dbReference type="ARBA" id="ARBA00022679"/>
    </source>
</evidence>
<keyword evidence="5 15" id="KW-0597">Phosphoprotein</keyword>
<evidence type="ECO:0000256" key="15">
    <source>
        <dbReference type="PROSITE-ProRule" id="PRU00169"/>
    </source>
</evidence>
<dbReference type="InterPro" id="IPR003661">
    <property type="entry name" value="HisK_dim/P_dom"/>
</dbReference>
<sequence>MTDSVERLKKRLERERKARLQAEELLETKSIELYNTNQRLLELTRNLEDEVRQRTEDLQQARDQALANAKAKSEFLANMSHELRTPLNGVLGMLYSLRNCDSVTQQKAIIKTAMDSSKLLITVINDILEFSKIESVGVELEQIDVDLRECVESIAHSFSVSARSKQLDLVTLIDPNTPRLFRADGFRIQQILSNFISNAIKFTDSGCIIVKVGYLGAQRVLITVKDTGIGIATEQVSRIFSAFNQADSSVTRKFGGTGLGLSICSGIAKAMGCEIRLDSKPGQGSEFSFLVKLKEVDTTSISQEIRQQESRKVIAVVSDNPLTVDVFKRLFESQSNVDMQFFETIASLKSLGFAVRSPEVVFVDFQGKVMAEIKKDESALDVPNTRVTRLLHYDQLGEAGVDDHLELLKPLRNQEIYDAVYQPQFLLKINGQDSRQVARFNNKQVLVVDDNLVNLQVAENLLKDFGLSVELAKNGQEAVDFIKTTQFDLVFLDVQMPVKDGITAAKELRFSGKSLEDLPIIAMTAHASREDRVKSLAAGMNDHITKPLDPAVIEKLLIHYFDVDHYETADSQVQEGSSASGLPNIDGFKLIEALERLSGNRQLLKKLLLNFCKMYESAGDTLQAKYDDGALNDVQALAHQIKGAGGNLGATEISAAAGALERALKNDEHDSLPSLLQQMSRCLDSLPKLNKAILDLTDTTSPARPAAEKAANVEPEQVIEMLSGIQKKLNLDYTESENLVASFCRLCKGSDFDALAQQVETLFADFEYEELENVISEFIETHS</sequence>
<feature type="domain" description="Response regulatory" evidence="18">
    <location>
        <begin position="444"/>
        <end position="561"/>
    </location>
</feature>
<feature type="modified residue" description="4-aspartylphosphate" evidence="15">
    <location>
        <position position="493"/>
    </location>
</feature>
<dbReference type="CDD" id="cd16922">
    <property type="entry name" value="HATPase_EvgS-ArcB-TorS-like"/>
    <property type="match status" value="1"/>
</dbReference>
<dbReference type="InterPro" id="IPR003594">
    <property type="entry name" value="HATPase_dom"/>
</dbReference>
<evidence type="ECO:0000259" key="17">
    <source>
        <dbReference type="PROSITE" id="PS50109"/>
    </source>
</evidence>
<evidence type="ECO:0000256" key="1">
    <source>
        <dbReference type="ARBA" id="ARBA00000085"/>
    </source>
</evidence>
<evidence type="ECO:0000256" key="3">
    <source>
        <dbReference type="ARBA" id="ARBA00012438"/>
    </source>
</evidence>
<evidence type="ECO:0000313" key="21">
    <source>
        <dbReference type="Proteomes" id="UP001409585"/>
    </source>
</evidence>
<gene>
    <name evidence="20" type="ORF">GCM10025791_34370</name>
</gene>
<dbReference type="GO" id="GO:0005524">
    <property type="term" value="F:ATP binding"/>
    <property type="evidence" value="ECO:0007669"/>
    <property type="project" value="UniProtKB-KW"/>
</dbReference>
<dbReference type="Pfam" id="PF00512">
    <property type="entry name" value="HisKA"/>
    <property type="match status" value="1"/>
</dbReference>
<dbReference type="SUPFAM" id="SSF47384">
    <property type="entry name" value="Homodimeric domain of signal transducing histidine kinase"/>
    <property type="match status" value="1"/>
</dbReference>
<dbReference type="Gene3D" id="1.20.120.160">
    <property type="entry name" value="HPT domain"/>
    <property type="match status" value="1"/>
</dbReference>
<dbReference type="InterPro" id="IPR008207">
    <property type="entry name" value="Sig_transdc_His_kin_Hpt_dom"/>
</dbReference>
<keyword evidence="8" id="KW-0547">Nucleotide-binding</keyword>
<feature type="domain" description="HPt" evidence="19">
    <location>
        <begin position="600"/>
        <end position="693"/>
    </location>
</feature>
<dbReference type="AlphaFoldDB" id="A0AAV3U5J2"/>
<dbReference type="CDD" id="cd00082">
    <property type="entry name" value="HisKA"/>
    <property type="match status" value="1"/>
</dbReference>
<dbReference type="Pfam" id="PF02518">
    <property type="entry name" value="HATPase_c"/>
    <property type="match status" value="1"/>
</dbReference>
<feature type="domain" description="Histidine kinase" evidence="17">
    <location>
        <begin position="78"/>
        <end position="295"/>
    </location>
</feature>
<evidence type="ECO:0000256" key="13">
    <source>
        <dbReference type="ARBA" id="ARBA00023136"/>
    </source>
</evidence>
<evidence type="ECO:0000256" key="12">
    <source>
        <dbReference type="ARBA" id="ARBA00023012"/>
    </source>
</evidence>
<dbReference type="SMART" id="SM00073">
    <property type="entry name" value="HPT"/>
    <property type="match status" value="1"/>
</dbReference>
<dbReference type="FunFam" id="3.30.565.10:FF:000010">
    <property type="entry name" value="Sensor histidine kinase RcsC"/>
    <property type="match status" value="1"/>
</dbReference>